<evidence type="ECO:0000256" key="2">
    <source>
        <dbReference type="ARBA" id="ARBA00022763"/>
    </source>
</evidence>
<accession>A0A6C0J166</accession>
<dbReference type="InterPro" id="IPR005122">
    <property type="entry name" value="Uracil-DNA_glycosylase-like"/>
</dbReference>
<dbReference type="NCBIfam" id="NF003592">
    <property type="entry name" value="PRK05254.1-5"/>
    <property type="match status" value="1"/>
</dbReference>
<name>A0A6C0J166_9ZZZZ</name>
<dbReference type="InterPro" id="IPR002043">
    <property type="entry name" value="UDG_fam1"/>
</dbReference>
<evidence type="ECO:0000313" key="6">
    <source>
        <dbReference type="EMBL" id="QHT97393.1"/>
    </source>
</evidence>
<evidence type="ECO:0000256" key="3">
    <source>
        <dbReference type="ARBA" id="ARBA00022801"/>
    </source>
</evidence>
<feature type="domain" description="Uracil-DNA glycosylase-like" evidence="5">
    <location>
        <begin position="56"/>
        <end position="215"/>
    </location>
</feature>
<dbReference type="PANTHER" id="PTHR11264">
    <property type="entry name" value="URACIL-DNA GLYCOSYLASE"/>
    <property type="match status" value="1"/>
</dbReference>
<organism evidence="6">
    <name type="scientific">viral metagenome</name>
    <dbReference type="NCBI Taxonomy" id="1070528"/>
    <lineage>
        <taxon>unclassified sequences</taxon>
        <taxon>metagenomes</taxon>
        <taxon>organismal metagenomes</taxon>
    </lineage>
</organism>
<dbReference type="CDD" id="cd10027">
    <property type="entry name" value="UDG-F1-like"/>
    <property type="match status" value="1"/>
</dbReference>
<dbReference type="SUPFAM" id="SSF52141">
    <property type="entry name" value="Uracil-DNA glycosylase-like"/>
    <property type="match status" value="1"/>
</dbReference>
<dbReference type="EMBL" id="MN740276">
    <property type="protein sequence ID" value="QHT97393.1"/>
    <property type="molecule type" value="Genomic_DNA"/>
</dbReference>
<dbReference type="InterPro" id="IPR036895">
    <property type="entry name" value="Uracil-DNA_glycosylase-like_sf"/>
</dbReference>
<protein>
    <recommendedName>
        <fullName evidence="5">Uracil-DNA glycosylase-like domain-containing protein</fullName>
    </recommendedName>
</protein>
<sequence>MSLIYEINNLQTNWKDWFLNYSKEICEIDKKLSEEKPLYNTLSIFPKQEHIFRCFNYFNIKNTKVVIIGQDCYHGKNQANGLCFSVDNEIKNPPSLRNILKELNSDLEIKRTSSDFTDLGQQGILFLNCSLTVLEKSPLSHMEYWYKLTNQVIEKISSDNENIVFVLWGNFAKNKKKYIDTKKHFILEATHPSPLSANRGEFFGCKHFSKINELLL</sequence>
<dbReference type="GO" id="GO:0005634">
    <property type="term" value="C:nucleus"/>
    <property type="evidence" value="ECO:0007669"/>
    <property type="project" value="TreeGrafter"/>
</dbReference>
<keyword evidence="3" id="KW-0378">Hydrolase</keyword>
<proteinExistence type="inferred from homology"/>
<evidence type="ECO:0000259" key="5">
    <source>
        <dbReference type="SMART" id="SM00986"/>
    </source>
</evidence>
<keyword evidence="2" id="KW-0227">DNA damage</keyword>
<evidence type="ECO:0000256" key="4">
    <source>
        <dbReference type="ARBA" id="ARBA00023204"/>
    </source>
</evidence>
<dbReference type="Pfam" id="PF03167">
    <property type="entry name" value="UDG"/>
    <property type="match status" value="1"/>
</dbReference>
<dbReference type="GO" id="GO:0005739">
    <property type="term" value="C:mitochondrion"/>
    <property type="evidence" value="ECO:0007669"/>
    <property type="project" value="TreeGrafter"/>
</dbReference>
<dbReference type="NCBIfam" id="NF003588">
    <property type="entry name" value="PRK05254.1-1"/>
    <property type="match status" value="1"/>
</dbReference>
<dbReference type="GO" id="GO:0004844">
    <property type="term" value="F:uracil DNA N-glycosylase activity"/>
    <property type="evidence" value="ECO:0007669"/>
    <property type="project" value="InterPro"/>
</dbReference>
<dbReference type="NCBIfam" id="TIGR00628">
    <property type="entry name" value="ung"/>
    <property type="match status" value="1"/>
</dbReference>
<dbReference type="AlphaFoldDB" id="A0A6C0J166"/>
<dbReference type="Gene3D" id="3.40.470.10">
    <property type="entry name" value="Uracil-DNA glycosylase-like domain"/>
    <property type="match status" value="1"/>
</dbReference>
<dbReference type="SMART" id="SM00986">
    <property type="entry name" value="UDG"/>
    <property type="match status" value="1"/>
</dbReference>
<evidence type="ECO:0000256" key="1">
    <source>
        <dbReference type="ARBA" id="ARBA00008184"/>
    </source>
</evidence>
<dbReference type="PANTHER" id="PTHR11264:SF0">
    <property type="entry name" value="URACIL-DNA GLYCOSYLASE"/>
    <property type="match status" value="1"/>
</dbReference>
<dbReference type="SMART" id="SM00987">
    <property type="entry name" value="UreE_C"/>
    <property type="match status" value="1"/>
</dbReference>
<dbReference type="NCBIfam" id="NF003589">
    <property type="entry name" value="PRK05254.1-2"/>
    <property type="match status" value="1"/>
</dbReference>
<comment type="similarity">
    <text evidence="1">Belongs to the uracil-DNA glycosylase (UDG) superfamily. UNG family.</text>
</comment>
<reference evidence="6" key="1">
    <citation type="journal article" date="2020" name="Nature">
        <title>Giant virus diversity and host interactions through global metagenomics.</title>
        <authorList>
            <person name="Schulz F."/>
            <person name="Roux S."/>
            <person name="Paez-Espino D."/>
            <person name="Jungbluth S."/>
            <person name="Walsh D.A."/>
            <person name="Denef V.J."/>
            <person name="McMahon K.D."/>
            <person name="Konstantinidis K.T."/>
            <person name="Eloe-Fadrosh E.A."/>
            <person name="Kyrpides N.C."/>
            <person name="Woyke T."/>
        </authorList>
    </citation>
    <scope>NUCLEOTIDE SEQUENCE</scope>
    <source>
        <strain evidence="6">GVMAG-M-3300025138-11</strain>
    </source>
</reference>
<dbReference type="GO" id="GO:0097510">
    <property type="term" value="P:base-excision repair, AP site formation via deaminated base removal"/>
    <property type="evidence" value="ECO:0007669"/>
    <property type="project" value="TreeGrafter"/>
</dbReference>
<keyword evidence="4" id="KW-0234">DNA repair</keyword>